<dbReference type="SMART" id="SM00382">
    <property type="entry name" value="AAA"/>
    <property type="match status" value="1"/>
</dbReference>
<dbReference type="Gene3D" id="3.40.50.300">
    <property type="entry name" value="P-loop containing nucleotide triphosphate hydrolases"/>
    <property type="match status" value="1"/>
</dbReference>
<dbReference type="GO" id="GO:0005886">
    <property type="term" value="C:plasma membrane"/>
    <property type="evidence" value="ECO:0007669"/>
    <property type="project" value="TreeGrafter"/>
</dbReference>
<dbReference type="InterPro" id="IPR027417">
    <property type="entry name" value="P-loop_NTPase"/>
</dbReference>
<dbReference type="PROSITE" id="PS50893">
    <property type="entry name" value="ABC_TRANSPORTER_2"/>
    <property type="match status" value="1"/>
</dbReference>
<keyword evidence="2" id="KW-0547">Nucleotide-binding</keyword>
<evidence type="ECO:0000256" key="1">
    <source>
        <dbReference type="ARBA" id="ARBA00022448"/>
    </source>
</evidence>
<feature type="domain" description="ABC transporter" evidence="5">
    <location>
        <begin position="4"/>
        <end position="238"/>
    </location>
</feature>
<dbReference type="PROSITE" id="PS00211">
    <property type="entry name" value="ABC_TRANSPORTER_1"/>
    <property type="match status" value="1"/>
</dbReference>
<keyword evidence="7" id="KW-1185">Reference proteome</keyword>
<dbReference type="InterPro" id="IPR003593">
    <property type="entry name" value="AAA+_ATPase"/>
</dbReference>
<keyword evidence="1" id="KW-0813">Transport</keyword>
<dbReference type="AlphaFoldDB" id="A0A5A8F6B0"/>
<accession>A0A5A8F6B0</accession>
<dbReference type="GO" id="GO:0016887">
    <property type="term" value="F:ATP hydrolysis activity"/>
    <property type="evidence" value="ECO:0007669"/>
    <property type="project" value="InterPro"/>
</dbReference>
<protein>
    <submittedName>
        <fullName evidence="6">ABC transporter ATP-binding protein</fullName>
    </submittedName>
</protein>
<dbReference type="InterPro" id="IPR015854">
    <property type="entry name" value="ABC_transpr_LolD-like"/>
</dbReference>
<comment type="similarity">
    <text evidence="4">Belongs to the ABC transporter superfamily. Macrolide exporter (TC 3.A.1.122) family.</text>
</comment>
<dbReference type="PANTHER" id="PTHR24220">
    <property type="entry name" value="IMPORT ATP-BINDING PROTEIN"/>
    <property type="match status" value="1"/>
</dbReference>
<sequence length="239" mass="26420">MSFIEGKELVKIYKGSDYEHTALKGVSFKIDAGDFVAIVGPSGSGKSTLLSIIGSLNPPTSGVLKIDDIDIYKLSNEKRADFRSHYLGFVFQQYNLISYLTAIENVMLPLSIKKISHSKQREMALAALEKVGLREKAGRMPSELSGGEQQRVAIARAIVHEPPLILADEPTGNLDTKNSEEIMKVFSSLNKEGLTILFVTHNIENLSFARKVIYMRDGLIENIEYSTNVDIEFCAVSSC</sequence>
<dbReference type="GO" id="GO:0098796">
    <property type="term" value="C:membrane protein complex"/>
    <property type="evidence" value="ECO:0007669"/>
    <property type="project" value="UniProtKB-ARBA"/>
</dbReference>
<dbReference type="InterPro" id="IPR003439">
    <property type="entry name" value="ABC_transporter-like_ATP-bd"/>
</dbReference>
<dbReference type="EMBL" id="VFJB01000009">
    <property type="protein sequence ID" value="KAA0257158.1"/>
    <property type="molecule type" value="Genomic_DNA"/>
</dbReference>
<evidence type="ECO:0000313" key="6">
    <source>
        <dbReference type="EMBL" id="KAA0257158.1"/>
    </source>
</evidence>
<dbReference type="FunFam" id="3.40.50.300:FF:000032">
    <property type="entry name" value="Export ABC transporter ATP-binding protein"/>
    <property type="match status" value="1"/>
</dbReference>
<dbReference type="InterPro" id="IPR017871">
    <property type="entry name" value="ABC_transporter-like_CS"/>
</dbReference>
<comment type="caution">
    <text evidence="6">The sequence shown here is derived from an EMBL/GenBank/DDBJ whole genome shotgun (WGS) entry which is preliminary data.</text>
</comment>
<dbReference type="PANTHER" id="PTHR24220:SF86">
    <property type="entry name" value="ABC TRANSPORTER ABCH.1"/>
    <property type="match status" value="1"/>
</dbReference>
<dbReference type="SUPFAM" id="SSF52540">
    <property type="entry name" value="P-loop containing nucleoside triphosphate hydrolases"/>
    <property type="match status" value="1"/>
</dbReference>
<evidence type="ECO:0000256" key="2">
    <source>
        <dbReference type="ARBA" id="ARBA00022741"/>
    </source>
</evidence>
<dbReference type="OrthoDB" id="9809450at2"/>
<evidence type="ECO:0000256" key="4">
    <source>
        <dbReference type="ARBA" id="ARBA00038388"/>
    </source>
</evidence>
<organism evidence="6 7">
    <name type="scientific">Deferribacter autotrophicus</name>
    <dbReference type="NCBI Taxonomy" id="500465"/>
    <lineage>
        <taxon>Bacteria</taxon>
        <taxon>Pseudomonadati</taxon>
        <taxon>Deferribacterota</taxon>
        <taxon>Deferribacteres</taxon>
        <taxon>Deferribacterales</taxon>
        <taxon>Deferribacteraceae</taxon>
        <taxon>Deferribacter</taxon>
    </lineage>
</organism>
<keyword evidence="3 6" id="KW-0067">ATP-binding</keyword>
<evidence type="ECO:0000256" key="3">
    <source>
        <dbReference type="ARBA" id="ARBA00022840"/>
    </source>
</evidence>
<reference evidence="6 7" key="1">
    <citation type="submission" date="2019-06" db="EMBL/GenBank/DDBJ databases">
        <title>Genomic insights into carbon and energy metabolism of Deferribacter autotrophicus revealed new metabolic traits in the phylum Deferribacteres.</title>
        <authorList>
            <person name="Slobodkin A.I."/>
            <person name="Slobodkina G.B."/>
            <person name="Allioux M."/>
            <person name="Alain K."/>
            <person name="Jebbar M."/>
            <person name="Shadrin V."/>
            <person name="Kublanov I.V."/>
            <person name="Toshchakov S.V."/>
            <person name="Bonch-Osmolovskaya E.A."/>
        </authorList>
    </citation>
    <scope>NUCLEOTIDE SEQUENCE [LARGE SCALE GENOMIC DNA]</scope>
    <source>
        <strain evidence="6 7">SL50</strain>
    </source>
</reference>
<dbReference type="Pfam" id="PF00005">
    <property type="entry name" value="ABC_tran"/>
    <property type="match status" value="1"/>
</dbReference>
<evidence type="ECO:0000313" key="7">
    <source>
        <dbReference type="Proteomes" id="UP000322876"/>
    </source>
</evidence>
<dbReference type="InterPro" id="IPR017911">
    <property type="entry name" value="MacB-like_ATP-bd"/>
</dbReference>
<dbReference type="RefSeq" id="WP_149267300.1">
    <property type="nucleotide sequence ID" value="NZ_VFJB01000009.1"/>
</dbReference>
<name>A0A5A8F6B0_9BACT</name>
<dbReference type="GO" id="GO:0022857">
    <property type="term" value="F:transmembrane transporter activity"/>
    <property type="evidence" value="ECO:0007669"/>
    <property type="project" value="TreeGrafter"/>
</dbReference>
<proteinExistence type="inferred from homology"/>
<dbReference type="GO" id="GO:0005524">
    <property type="term" value="F:ATP binding"/>
    <property type="evidence" value="ECO:0007669"/>
    <property type="project" value="UniProtKB-KW"/>
</dbReference>
<gene>
    <name evidence="6" type="ORF">FHQ18_11355</name>
</gene>
<dbReference type="Proteomes" id="UP000322876">
    <property type="component" value="Unassembled WGS sequence"/>
</dbReference>
<evidence type="ECO:0000259" key="5">
    <source>
        <dbReference type="PROSITE" id="PS50893"/>
    </source>
</evidence>
<dbReference type="CDD" id="cd03255">
    <property type="entry name" value="ABC_MJ0796_LolCDE_FtsE"/>
    <property type="match status" value="1"/>
</dbReference>